<name>T1GPV2_MEGSC</name>
<keyword evidence="2" id="KW-1185">Reference proteome</keyword>
<dbReference type="STRING" id="36166.T1GPV2"/>
<evidence type="ECO:0000313" key="1">
    <source>
        <dbReference type="EnsemblMetazoa" id="MESCA005646-PA"/>
    </source>
</evidence>
<accession>T1GPV2</accession>
<organism evidence="1 2">
    <name type="scientific">Megaselia scalaris</name>
    <name type="common">Humpbacked fly</name>
    <name type="synonym">Phora scalaris</name>
    <dbReference type="NCBI Taxonomy" id="36166"/>
    <lineage>
        <taxon>Eukaryota</taxon>
        <taxon>Metazoa</taxon>
        <taxon>Ecdysozoa</taxon>
        <taxon>Arthropoda</taxon>
        <taxon>Hexapoda</taxon>
        <taxon>Insecta</taxon>
        <taxon>Pterygota</taxon>
        <taxon>Neoptera</taxon>
        <taxon>Endopterygota</taxon>
        <taxon>Diptera</taxon>
        <taxon>Brachycera</taxon>
        <taxon>Muscomorpha</taxon>
        <taxon>Platypezoidea</taxon>
        <taxon>Phoridae</taxon>
        <taxon>Megaseliini</taxon>
        <taxon>Megaselia</taxon>
    </lineage>
</organism>
<dbReference type="AlphaFoldDB" id="T1GPV2"/>
<dbReference type="EnsemblMetazoa" id="MESCA005646-RA">
    <property type="protein sequence ID" value="MESCA005646-PA"/>
    <property type="gene ID" value="MESCA005646"/>
</dbReference>
<sequence>QKSRSSVESVDSTILYVASAGKNALDKNYRIVATVENFFEIIYNVHVELGGRNGRHAGQKRTYRIISETYAFLPREAVTKFLSICPACYKNLRQNSPCSETSTFYSANNSITSLAPSTPVESNKLEPFQNSENFDLHRNFLKQFTKLQEIVKKKNIENVETTIDFQTDEKLSIFRSPLKKELDLTKVKPITSVYLQLTRSMGLSDSDALQFNDFVSSDFKYTL</sequence>
<proteinExistence type="predicted"/>
<protein>
    <recommendedName>
        <fullName evidence="3">Integrase zinc-binding domain-containing protein</fullName>
    </recommendedName>
</protein>
<dbReference type="Proteomes" id="UP000015102">
    <property type="component" value="Unassembled WGS sequence"/>
</dbReference>
<reference evidence="1" key="2">
    <citation type="submission" date="2015-06" db="UniProtKB">
        <authorList>
            <consortium name="EnsemblMetazoa"/>
        </authorList>
    </citation>
    <scope>IDENTIFICATION</scope>
</reference>
<evidence type="ECO:0000313" key="2">
    <source>
        <dbReference type="Proteomes" id="UP000015102"/>
    </source>
</evidence>
<dbReference type="EMBL" id="CAQQ02061971">
    <property type="status" value="NOT_ANNOTATED_CDS"/>
    <property type="molecule type" value="Genomic_DNA"/>
</dbReference>
<dbReference type="HOGENOM" id="CLU_1242804_0_0_1"/>
<reference evidence="2" key="1">
    <citation type="submission" date="2013-02" db="EMBL/GenBank/DDBJ databases">
        <authorList>
            <person name="Hughes D."/>
        </authorList>
    </citation>
    <scope>NUCLEOTIDE SEQUENCE</scope>
    <source>
        <strain>Durham</strain>
        <strain evidence="2">NC isolate 2 -- Noor lab</strain>
    </source>
</reference>
<evidence type="ECO:0008006" key="3">
    <source>
        <dbReference type="Google" id="ProtNLM"/>
    </source>
</evidence>